<evidence type="ECO:0000313" key="2">
    <source>
        <dbReference type="Proteomes" id="UP000594638"/>
    </source>
</evidence>
<protein>
    <submittedName>
        <fullName evidence="1">Uncharacterized protein</fullName>
    </submittedName>
</protein>
<keyword evidence="2" id="KW-1185">Reference proteome</keyword>
<dbReference type="EMBL" id="CACTIH010005785">
    <property type="protein sequence ID" value="CAA3001832.1"/>
    <property type="molecule type" value="Genomic_DNA"/>
</dbReference>
<organism evidence="1 2">
    <name type="scientific">Olea europaea subsp. europaea</name>
    <dbReference type="NCBI Taxonomy" id="158383"/>
    <lineage>
        <taxon>Eukaryota</taxon>
        <taxon>Viridiplantae</taxon>
        <taxon>Streptophyta</taxon>
        <taxon>Embryophyta</taxon>
        <taxon>Tracheophyta</taxon>
        <taxon>Spermatophyta</taxon>
        <taxon>Magnoliopsida</taxon>
        <taxon>eudicotyledons</taxon>
        <taxon>Gunneridae</taxon>
        <taxon>Pentapetalae</taxon>
        <taxon>asterids</taxon>
        <taxon>lamiids</taxon>
        <taxon>Lamiales</taxon>
        <taxon>Oleaceae</taxon>
        <taxon>Oleeae</taxon>
        <taxon>Olea</taxon>
    </lineage>
</organism>
<dbReference type="AlphaFoldDB" id="A0A8S0T9U8"/>
<accession>A0A8S0T9U8</accession>
<evidence type="ECO:0000313" key="1">
    <source>
        <dbReference type="EMBL" id="CAA3001832.1"/>
    </source>
</evidence>
<gene>
    <name evidence="1" type="ORF">OLEA9_A008908</name>
</gene>
<reference evidence="1 2" key="1">
    <citation type="submission" date="2019-12" db="EMBL/GenBank/DDBJ databases">
        <authorList>
            <person name="Alioto T."/>
            <person name="Alioto T."/>
            <person name="Gomez Garrido J."/>
        </authorList>
    </citation>
    <scope>NUCLEOTIDE SEQUENCE [LARGE SCALE GENOMIC DNA]</scope>
</reference>
<proteinExistence type="predicted"/>
<sequence>MVCRPRPGRVLATVGMQPKFQAFAGHVWDTSGPRQGQSLFSCNSGQFHGHGVQAMSRMRQGRI</sequence>
<dbReference type="Gramene" id="OE9A008908T1">
    <property type="protein sequence ID" value="OE9A008908C1"/>
    <property type="gene ID" value="OE9A008908"/>
</dbReference>
<dbReference type="Proteomes" id="UP000594638">
    <property type="component" value="Unassembled WGS sequence"/>
</dbReference>
<comment type="caution">
    <text evidence="1">The sequence shown here is derived from an EMBL/GenBank/DDBJ whole genome shotgun (WGS) entry which is preliminary data.</text>
</comment>
<name>A0A8S0T9U8_OLEEU</name>